<reference evidence="1 2" key="1">
    <citation type="submission" date="2014-09" db="EMBL/GenBank/DDBJ databases">
        <title>Draft genome sequence of Streptomyces natalensis ATCC 27448, producer of the antifungal pimaricin.</title>
        <authorList>
            <person name="Mendes M.V."/>
            <person name="Beites T."/>
            <person name="Pires S."/>
            <person name="Santos C.L."/>
            <person name="Moradas-Ferreira P."/>
        </authorList>
    </citation>
    <scope>NUCLEOTIDE SEQUENCE [LARGE SCALE GENOMIC DNA]</scope>
    <source>
        <strain evidence="1 2">ATCC 27448</strain>
    </source>
</reference>
<dbReference type="Gene3D" id="3.40.50.300">
    <property type="entry name" value="P-loop containing nucleotide triphosphate hydrolases"/>
    <property type="match status" value="1"/>
</dbReference>
<protein>
    <submittedName>
        <fullName evidence="1">Terminase</fullName>
    </submittedName>
</protein>
<evidence type="ECO:0000313" key="1">
    <source>
        <dbReference type="EMBL" id="KIZ14519.1"/>
    </source>
</evidence>
<dbReference type="RefSeq" id="WP_030066742.1">
    <property type="nucleotide sequence ID" value="NZ_JRKI01000061.1"/>
</dbReference>
<sequence>MTAVALEPVRTWPDSVPPENRTLGWDVLEWTSRYLLQPDGPDAGQPWKYTPEQVRIVLRWFEINEAGVFVRRQGTIRRLKGWGKDPFLASLALVEFCGPSRFGGWRPDGTPYAVPHQAPWVQVAAVSRDQTRNTMRLFSPMCSPELIEEHGVDLGKEIIYSARGGVIEAVTSSPRTLEGGRATFVILNETHHWIAANQGHEMAQTIAGNVGKSRGGGARTMEITNAPLPGEDSVAEQTWHAWSKVAEGKARDSGVYYDSVESPPVDLADPDQLRAGIIAARGDATWLDVDWIVSTIYSGVMPRARSQRMFLNQLVTAEDQLIAPADWDACAGDEALQAGDEITLGFDGGKSDDATCLVAVRVRDRLIQPLGAWERPDGPAGDGWEVDRYEVDGAVRNALERYAVSAFFADVALWESTIDAWSEDYRDRLLVRASTHSAVGRDMRGGLQELTAANERLVSAIENGQVRHGGASSPLGRTLRRHVLNARRRPNRFGLSFGKESRESGRKVDAYAATLLADLARHRLLESGKQRPRERSGAVFFF</sequence>
<comment type="caution">
    <text evidence="1">The sequence shown here is derived from an EMBL/GenBank/DDBJ whole genome shotgun (WGS) entry which is preliminary data.</text>
</comment>
<dbReference type="EMBL" id="JRKI01000061">
    <property type="protein sequence ID" value="KIZ14519.1"/>
    <property type="molecule type" value="Genomic_DNA"/>
</dbReference>
<dbReference type="PATRIC" id="fig|1240678.4.peg.7725"/>
<evidence type="ECO:0000313" key="2">
    <source>
        <dbReference type="Proteomes" id="UP000032458"/>
    </source>
</evidence>
<gene>
    <name evidence="1" type="ORF">SNA_36255</name>
</gene>
<dbReference type="InterPro" id="IPR027417">
    <property type="entry name" value="P-loop_NTPase"/>
</dbReference>
<name>A0A0D7CE53_9ACTN</name>
<proteinExistence type="predicted"/>
<dbReference type="AlphaFoldDB" id="A0A0D7CE53"/>
<dbReference type="Proteomes" id="UP000032458">
    <property type="component" value="Unassembled WGS sequence"/>
</dbReference>
<keyword evidence="2" id="KW-1185">Reference proteome</keyword>
<accession>A0A0D7CE53</accession>
<organism evidence="1 2">
    <name type="scientific">Streptomyces natalensis ATCC 27448</name>
    <dbReference type="NCBI Taxonomy" id="1240678"/>
    <lineage>
        <taxon>Bacteria</taxon>
        <taxon>Bacillati</taxon>
        <taxon>Actinomycetota</taxon>
        <taxon>Actinomycetes</taxon>
        <taxon>Kitasatosporales</taxon>
        <taxon>Streptomycetaceae</taxon>
        <taxon>Streptomyces</taxon>
    </lineage>
</organism>